<dbReference type="InterPro" id="IPR014163">
    <property type="entry name" value="Tol-Pal_TolQ"/>
</dbReference>
<feature type="transmembrane region" description="Helical" evidence="10">
    <location>
        <begin position="185"/>
        <end position="210"/>
    </location>
</feature>
<evidence type="ECO:0000256" key="3">
    <source>
        <dbReference type="ARBA" id="ARBA00022519"/>
    </source>
</evidence>
<dbReference type="Proteomes" id="UP001326613">
    <property type="component" value="Chromosome"/>
</dbReference>
<keyword evidence="2" id="KW-1003">Cell membrane</keyword>
<dbReference type="Pfam" id="PF01618">
    <property type="entry name" value="MotA_ExbB"/>
    <property type="match status" value="1"/>
</dbReference>
<evidence type="ECO:0000256" key="6">
    <source>
        <dbReference type="ARBA" id="ARBA00022989"/>
    </source>
</evidence>
<evidence type="ECO:0000256" key="9">
    <source>
        <dbReference type="RuleBase" id="RU004057"/>
    </source>
</evidence>
<keyword evidence="9" id="KW-0653">Protein transport</keyword>
<evidence type="ECO:0000256" key="5">
    <source>
        <dbReference type="ARBA" id="ARBA00022692"/>
    </source>
</evidence>
<keyword evidence="13" id="KW-1185">Reference proteome</keyword>
<dbReference type="RefSeq" id="WP_323738087.1">
    <property type="nucleotide sequence ID" value="NZ_CP112932.1"/>
</dbReference>
<keyword evidence="3" id="KW-0997">Cell inner membrane</keyword>
<feature type="transmembrane region" description="Helical" evidence="10">
    <location>
        <begin position="142"/>
        <end position="165"/>
    </location>
</feature>
<dbReference type="EMBL" id="CP112932">
    <property type="protein sequence ID" value="WPY01305.1"/>
    <property type="molecule type" value="Genomic_DNA"/>
</dbReference>
<evidence type="ECO:0000256" key="1">
    <source>
        <dbReference type="ARBA" id="ARBA00004651"/>
    </source>
</evidence>
<reference evidence="12 13" key="1">
    <citation type="submission" date="2022-10" db="EMBL/GenBank/DDBJ databases">
        <title>Host association and intracellularity evolved multiple times independently in the Rickettsiales.</title>
        <authorList>
            <person name="Castelli M."/>
            <person name="Nardi T."/>
            <person name="Gammuto L."/>
            <person name="Bellinzona G."/>
            <person name="Sabaneyeva E."/>
            <person name="Potekhin A."/>
            <person name="Serra V."/>
            <person name="Petroni G."/>
            <person name="Sassera D."/>
        </authorList>
    </citation>
    <scope>NUCLEOTIDE SEQUENCE [LARGE SCALE GENOMIC DNA]</scope>
    <source>
        <strain evidence="12 13">Kr 154-4</strain>
    </source>
</reference>
<keyword evidence="8" id="KW-0131">Cell cycle</keyword>
<dbReference type="InterPro" id="IPR002898">
    <property type="entry name" value="MotA_ExbB_proton_chnl"/>
</dbReference>
<keyword evidence="5 10" id="KW-0812">Transmembrane</keyword>
<comment type="similarity">
    <text evidence="9">Belongs to the exbB/tolQ family.</text>
</comment>
<accession>A0ABZ0UTE3</accession>
<dbReference type="NCBIfam" id="TIGR02796">
    <property type="entry name" value="tolQ"/>
    <property type="match status" value="1"/>
</dbReference>
<gene>
    <name evidence="12" type="ORF">Trichorick_01215</name>
</gene>
<evidence type="ECO:0000256" key="8">
    <source>
        <dbReference type="ARBA" id="ARBA00023306"/>
    </source>
</evidence>
<evidence type="ECO:0000256" key="4">
    <source>
        <dbReference type="ARBA" id="ARBA00022618"/>
    </source>
</evidence>
<keyword evidence="4" id="KW-0132">Cell division</keyword>
<feature type="transmembrane region" description="Helical" evidence="10">
    <location>
        <begin position="29"/>
        <end position="50"/>
    </location>
</feature>
<comment type="subcellular location">
    <subcellularLocation>
        <location evidence="1">Cell membrane</location>
        <topology evidence="1">Multi-pass membrane protein</topology>
    </subcellularLocation>
    <subcellularLocation>
        <location evidence="9">Membrane</location>
        <topology evidence="9">Multi-pass membrane protein</topology>
    </subcellularLocation>
</comment>
<dbReference type="InterPro" id="IPR050790">
    <property type="entry name" value="ExbB/TolQ_transport"/>
</dbReference>
<organism evidence="12 13">
    <name type="scientific">Candidatus Trichorickettsia mobilis</name>
    <dbReference type="NCBI Taxonomy" id="1346319"/>
    <lineage>
        <taxon>Bacteria</taxon>
        <taxon>Pseudomonadati</taxon>
        <taxon>Pseudomonadota</taxon>
        <taxon>Alphaproteobacteria</taxon>
        <taxon>Rickettsiales</taxon>
        <taxon>Rickettsiaceae</taxon>
        <taxon>Rickettsieae</taxon>
        <taxon>Candidatus Trichorickettsia</taxon>
    </lineage>
</organism>
<proteinExistence type="inferred from homology"/>
<evidence type="ECO:0000256" key="10">
    <source>
        <dbReference type="SAM" id="Phobius"/>
    </source>
</evidence>
<keyword evidence="6 10" id="KW-1133">Transmembrane helix</keyword>
<sequence length="241" mass="26518">MSTITVNEVANITVSNNSSIFSLIASADLVSKSVMLLLIIVSIWSWTIIFDKTLRLTKIKKKIAAFESVFWSGQILDQLYENIKNAVDNPLAAIFVGAMHECKRGNRKNQTDSFLKIGQKERILQSMHLIRDRELEKLETNLTFLATVGSSATFIGLFGTVWGIMHSFQSIAASKNTSLAVVAPGIAEALLATAIGLLAAIPAVIFHSYLMNKVISINNKMDDFVGELNTLLSRAIDEEKI</sequence>
<protein>
    <submittedName>
        <fullName evidence="12">Tol-Pal system subunit TolQ</fullName>
    </submittedName>
</protein>
<feature type="domain" description="MotA/TolQ/ExbB proton channel" evidence="11">
    <location>
        <begin position="118"/>
        <end position="222"/>
    </location>
</feature>
<evidence type="ECO:0000313" key="13">
    <source>
        <dbReference type="Proteomes" id="UP001326613"/>
    </source>
</evidence>
<evidence type="ECO:0000256" key="2">
    <source>
        <dbReference type="ARBA" id="ARBA00022475"/>
    </source>
</evidence>
<keyword evidence="7 10" id="KW-0472">Membrane</keyword>
<keyword evidence="9" id="KW-0813">Transport</keyword>
<evidence type="ECO:0000313" key="12">
    <source>
        <dbReference type="EMBL" id="WPY01305.1"/>
    </source>
</evidence>
<dbReference type="PANTHER" id="PTHR30625:SF3">
    <property type="entry name" value="TOL-PAL SYSTEM PROTEIN TOLQ"/>
    <property type="match status" value="1"/>
</dbReference>
<evidence type="ECO:0000256" key="7">
    <source>
        <dbReference type="ARBA" id="ARBA00023136"/>
    </source>
</evidence>
<name>A0ABZ0UTE3_9RICK</name>
<dbReference type="PANTHER" id="PTHR30625">
    <property type="entry name" value="PROTEIN TOLQ"/>
    <property type="match status" value="1"/>
</dbReference>
<evidence type="ECO:0000259" key="11">
    <source>
        <dbReference type="Pfam" id="PF01618"/>
    </source>
</evidence>